<comment type="caution">
    <text evidence="1">The sequence shown here is derived from an EMBL/GenBank/DDBJ whole genome shotgun (WGS) entry which is preliminary data.</text>
</comment>
<accession>A0A6G0ZKG3</accession>
<proteinExistence type="predicted"/>
<dbReference type="Proteomes" id="UP000478052">
    <property type="component" value="Unassembled WGS sequence"/>
</dbReference>
<gene>
    <name evidence="1" type="ORF">FWK35_00003271</name>
</gene>
<keyword evidence="2" id="KW-1185">Reference proteome</keyword>
<sequence length="105" mass="12120">MTKQNYFFQCLNKKHTVLFAIVTLKSKIVSKTQSIAGLTYVNGTYKRTTKQSNSLSLWRSSPIFPPYLWNVHNATKKNTGRINNISEGFNNKFKTLVRTQHPKLI</sequence>
<name>A0A6G0ZKG3_APHCR</name>
<evidence type="ECO:0000313" key="1">
    <source>
        <dbReference type="EMBL" id="KAF0771818.1"/>
    </source>
</evidence>
<evidence type="ECO:0000313" key="2">
    <source>
        <dbReference type="Proteomes" id="UP000478052"/>
    </source>
</evidence>
<dbReference type="AlphaFoldDB" id="A0A6G0ZKG3"/>
<dbReference type="EMBL" id="VUJU01000249">
    <property type="protein sequence ID" value="KAF0771818.1"/>
    <property type="molecule type" value="Genomic_DNA"/>
</dbReference>
<organism evidence="1 2">
    <name type="scientific">Aphis craccivora</name>
    <name type="common">Cowpea aphid</name>
    <dbReference type="NCBI Taxonomy" id="307492"/>
    <lineage>
        <taxon>Eukaryota</taxon>
        <taxon>Metazoa</taxon>
        <taxon>Ecdysozoa</taxon>
        <taxon>Arthropoda</taxon>
        <taxon>Hexapoda</taxon>
        <taxon>Insecta</taxon>
        <taxon>Pterygota</taxon>
        <taxon>Neoptera</taxon>
        <taxon>Paraneoptera</taxon>
        <taxon>Hemiptera</taxon>
        <taxon>Sternorrhyncha</taxon>
        <taxon>Aphidomorpha</taxon>
        <taxon>Aphidoidea</taxon>
        <taxon>Aphididae</taxon>
        <taxon>Aphidini</taxon>
        <taxon>Aphis</taxon>
        <taxon>Aphis</taxon>
    </lineage>
</organism>
<protein>
    <submittedName>
        <fullName evidence="1">Uncharacterized protein</fullName>
    </submittedName>
</protein>
<reference evidence="1 2" key="1">
    <citation type="submission" date="2019-08" db="EMBL/GenBank/DDBJ databases">
        <title>Whole genome of Aphis craccivora.</title>
        <authorList>
            <person name="Voronova N.V."/>
            <person name="Shulinski R.S."/>
            <person name="Bandarenka Y.V."/>
            <person name="Zhorov D.G."/>
            <person name="Warner D."/>
        </authorList>
    </citation>
    <scope>NUCLEOTIDE SEQUENCE [LARGE SCALE GENOMIC DNA]</scope>
    <source>
        <strain evidence="1">180601</strain>
        <tissue evidence="1">Whole Body</tissue>
    </source>
</reference>